<name>A0AA38RX40_9PEZI</name>
<organism evidence="2 3">
    <name type="scientific">Pleurostoma richardsiae</name>
    <dbReference type="NCBI Taxonomy" id="41990"/>
    <lineage>
        <taxon>Eukaryota</taxon>
        <taxon>Fungi</taxon>
        <taxon>Dikarya</taxon>
        <taxon>Ascomycota</taxon>
        <taxon>Pezizomycotina</taxon>
        <taxon>Sordariomycetes</taxon>
        <taxon>Sordariomycetidae</taxon>
        <taxon>Calosphaeriales</taxon>
        <taxon>Pleurostomataceae</taxon>
        <taxon>Pleurostoma</taxon>
    </lineage>
</organism>
<sequence length="255" mass="28496">MTTKPSDKKDKNDRWNNEAHVALCVALVDALNAADSPATRHKTEITETMKSKGFDFTWEAVRTPFLNFKMVKWDDKVEADLLLAVFRVTSPNISGAQRGEVVAAMNAKGYDVNWNSIRAYDTQSKMVRFQDIKEDLFEAICTILKPTLTKEQQDDVVAFMRARGHDMTWSAIYQHLQKLRRKEGSASAPSTPANGNKATAATSSTKKIGTGGTMKRKRGVSPAHEDDVDTPTKKPKPEPEDDENTPTIKDEFSYP</sequence>
<dbReference type="AlphaFoldDB" id="A0AA38RX40"/>
<evidence type="ECO:0000256" key="1">
    <source>
        <dbReference type="SAM" id="MobiDB-lite"/>
    </source>
</evidence>
<reference evidence="2" key="1">
    <citation type="submission" date="2022-07" db="EMBL/GenBank/DDBJ databases">
        <title>Fungi with potential for degradation of polypropylene.</title>
        <authorList>
            <person name="Gostincar C."/>
        </authorList>
    </citation>
    <scope>NUCLEOTIDE SEQUENCE</scope>
    <source>
        <strain evidence="2">EXF-13308</strain>
    </source>
</reference>
<gene>
    <name evidence="2" type="ORF">NKR23_g3921</name>
</gene>
<proteinExistence type="predicted"/>
<protein>
    <submittedName>
        <fullName evidence="2">Uncharacterized protein</fullName>
    </submittedName>
</protein>
<keyword evidence="3" id="KW-1185">Reference proteome</keyword>
<feature type="region of interest" description="Disordered" evidence="1">
    <location>
        <begin position="180"/>
        <end position="255"/>
    </location>
</feature>
<comment type="caution">
    <text evidence="2">The sequence shown here is derived from an EMBL/GenBank/DDBJ whole genome shotgun (WGS) entry which is preliminary data.</text>
</comment>
<evidence type="ECO:0000313" key="3">
    <source>
        <dbReference type="Proteomes" id="UP001174694"/>
    </source>
</evidence>
<dbReference type="Proteomes" id="UP001174694">
    <property type="component" value="Unassembled WGS sequence"/>
</dbReference>
<feature type="compositionally biased region" description="Polar residues" evidence="1">
    <location>
        <begin position="187"/>
        <end position="201"/>
    </location>
</feature>
<dbReference type="EMBL" id="JANBVO010000009">
    <property type="protein sequence ID" value="KAJ9150008.1"/>
    <property type="molecule type" value="Genomic_DNA"/>
</dbReference>
<evidence type="ECO:0000313" key="2">
    <source>
        <dbReference type="EMBL" id="KAJ9150008.1"/>
    </source>
</evidence>
<accession>A0AA38RX40</accession>